<feature type="transmembrane region" description="Helical" evidence="5">
    <location>
        <begin position="55"/>
        <end position="71"/>
    </location>
</feature>
<evidence type="ECO:0000313" key="8">
    <source>
        <dbReference type="Proteomes" id="UP000431264"/>
    </source>
</evidence>
<protein>
    <submittedName>
        <fullName evidence="7">O-antigen ligase domain-containing protein</fullName>
    </submittedName>
</protein>
<evidence type="ECO:0000256" key="1">
    <source>
        <dbReference type="ARBA" id="ARBA00004141"/>
    </source>
</evidence>
<dbReference type="InterPro" id="IPR007016">
    <property type="entry name" value="O-antigen_ligase-rel_domated"/>
</dbReference>
<keyword evidence="8" id="KW-1185">Reference proteome</keyword>
<keyword evidence="7" id="KW-0436">Ligase</keyword>
<name>A0A6I4IE41_9FLAO</name>
<feature type="transmembrane region" description="Helical" evidence="5">
    <location>
        <begin position="163"/>
        <end position="182"/>
    </location>
</feature>
<feature type="transmembrane region" description="Helical" evidence="5">
    <location>
        <begin position="256"/>
        <end position="274"/>
    </location>
</feature>
<keyword evidence="3 5" id="KW-1133">Transmembrane helix</keyword>
<dbReference type="PANTHER" id="PTHR37422">
    <property type="entry name" value="TEICHURONIC ACID BIOSYNTHESIS PROTEIN TUAE"/>
    <property type="match status" value="1"/>
</dbReference>
<evidence type="ECO:0000256" key="3">
    <source>
        <dbReference type="ARBA" id="ARBA00022989"/>
    </source>
</evidence>
<accession>A0A6I4IE41</accession>
<feature type="transmembrane region" description="Helical" evidence="5">
    <location>
        <begin position="77"/>
        <end position="95"/>
    </location>
</feature>
<feature type="transmembrane region" description="Helical" evidence="5">
    <location>
        <begin position="281"/>
        <end position="299"/>
    </location>
</feature>
<dbReference type="AlphaFoldDB" id="A0A6I4IE41"/>
<proteinExistence type="predicted"/>
<dbReference type="RefSeq" id="WP_140996105.1">
    <property type="nucleotide sequence ID" value="NZ_VDCZ01000001.1"/>
</dbReference>
<gene>
    <name evidence="7" type="ORF">GOQ30_00765</name>
</gene>
<dbReference type="EMBL" id="WQLW01000001">
    <property type="protein sequence ID" value="MVO07690.1"/>
    <property type="molecule type" value="Genomic_DNA"/>
</dbReference>
<dbReference type="PANTHER" id="PTHR37422:SF13">
    <property type="entry name" value="LIPOPOLYSACCHARIDE BIOSYNTHESIS PROTEIN PA4999-RELATED"/>
    <property type="match status" value="1"/>
</dbReference>
<feature type="transmembrane region" description="Helical" evidence="5">
    <location>
        <begin position="233"/>
        <end position="250"/>
    </location>
</feature>
<feature type="transmembrane region" description="Helical" evidence="5">
    <location>
        <begin position="132"/>
        <end position="151"/>
    </location>
</feature>
<feature type="transmembrane region" description="Helical" evidence="5">
    <location>
        <begin position="378"/>
        <end position="397"/>
    </location>
</feature>
<feature type="transmembrane region" description="Helical" evidence="5">
    <location>
        <begin position="404"/>
        <end position="425"/>
    </location>
</feature>
<sequence>MFKKSKNYYLLLLGFHAVLGAIIFAIPFLAKIFSLLILLFGYGIVIKNKNRNNEVLIVSAYIVGVEVFLRMTNGMYINEYGKYNIIILMFLGILYRKTYKASMIYVIFIILLIPGVFYGIHTLSFDTNIRKAIAFNISGPVCLGFSALYCMGRVVTFSEIKKIFIAFGLPILSIVVYLIFYAPDIRSVITGTESNHSTSGGFGPNQMSTILGFGIFIYFTIFYIFSKTKTNKIITLFLLVVVSFRGIITFSRGGVYVGVGMILLLVLITFTLVNSKAKMRVIAMVLIGSFLALGIWTYSSVATGGLIDKRYANQDASGKEKRSKLTGRETLIESELLMFYENPITGVGVGKNKEYREMLTGIEAASHNEISRMLAEHGVLGIIGLLILFITPLFFFFMNRQNIFALSFFIFWLLTINHAAMRLAAPAFVYGLSLIRIKLNSEDEEPTVHRE</sequence>
<reference evidence="8" key="1">
    <citation type="submission" date="2019-05" db="EMBL/GenBank/DDBJ databases">
        <title>Flavobacterium profundi sp. nov., isolated from a deep-sea seamount.</title>
        <authorList>
            <person name="Zhang D.-C."/>
        </authorList>
    </citation>
    <scope>NUCLEOTIDE SEQUENCE [LARGE SCALE GENOMIC DNA]</scope>
    <source>
        <strain evidence="8">TP390</strain>
    </source>
</reference>
<dbReference type="Pfam" id="PF04932">
    <property type="entry name" value="Wzy_C"/>
    <property type="match status" value="1"/>
</dbReference>
<dbReference type="GO" id="GO:0016874">
    <property type="term" value="F:ligase activity"/>
    <property type="evidence" value="ECO:0007669"/>
    <property type="project" value="UniProtKB-KW"/>
</dbReference>
<feature type="transmembrane region" description="Helical" evidence="5">
    <location>
        <begin position="207"/>
        <end position="226"/>
    </location>
</feature>
<comment type="subcellular location">
    <subcellularLocation>
        <location evidence="1">Membrane</location>
        <topology evidence="1">Multi-pass membrane protein</topology>
    </subcellularLocation>
</comment>
<evidence type="ECO:0000313" key="7">
    <source>
        <dbReference type="EMBL" id="MVO07690.1"/>
    </source>
</evidence>
<evidence type="ECO:0000259" key="6">
    <source>
        <dbReference type="Pfam" id="PF04932"/>
    </source>
</evidence>
<keyword evidence="4 5" id="KW-0472">Membrane</keyword>
<comment type="caution">
    <text evidence="7">The sequence shown here is derived from an EMBL/GenBank/DDBJ whole genome shotgun (WGS) entry which is preliminary data.</text>
</comment>
<dbReference type="InterPro" id="IPR051533">
    <property type="entry name" value="WaaL-like"/>
</dbReference>
<feature type="transmembrane region" description="Helical" evidence="5">
    <location>
        <begin position="102"/>
        <end position="120"/>
    </location>
</feature>
<evidence type="ECO:0000256" key="2">
    <source>
        <dbReference type="ARBA" id="ARBA00022692"/>
    </source>
</evidence>
<organism evidence="7 8">
    <name type="scientific">Flavobacterium profundi</name>
    <dbReference type="NCBI Taxonomy" id="1774945"/>
    <lineage>
        <taxon>Bacteria</taxon>
        <taxon>Pseudomonadati</taxon>
        <taxon>Bacteroidota</taxon>
        <taxon>Flavobacteriia</taxon>
        <taxon>Flavobacteriales</taxon>
        <taxon>Flavobacteriaceae</taxon>
        <taxon>Flavobacterium</taxon>
    </lineage>
</organism>
<feature type="domain" description="O-antigen ligase-related" evidence="6">
    <location>
        <begin position="238"/>
        <end position="385"/>
    </location>
</feature>
<evidence type="ECO:0000256" key="5">
    <source>
        <dbReference type="SAM" id="Phobius"/>
    </source>
</evidence>
<dbReference type="GO" id="GO:0016020">
    <property type="term" value="C:membrane"/>
    <property type="evidence" value="ECO:0007669"/>
    <property type="project" value="UniProtKB-SubCell"/>
</dbReference>
<keyword evidence="2 5" id="KW-0812">Transmembrane</keyword>
<evidence type="ECO:0000256" key="4">
    <source>
        <dbReference type="ARBA" id="ARBA00023136"/>
    </source>
</evidence>
<dbReference type="Proteomes" id="UP000431264">
    <property type="component" value="Unassembled WGS sequence"/>
</dbReference>